<keyword evidence="1" id="KW-0732">Signal</keyword>
<proteinExistence type="predicted"/>
<sequence>MTRAPVHFAFLPSIVLLTVGLAGCNSAPKSAPAPKEPAKPAVTYPARPTVSAPQFTLFHFDNDTATLVVKEDATDDEIESLVWQVRDAARSSTLPSLKIKAPKGNDFRAHIYRGKKCAAEKYAPGEPPCGGSYHGAGDYTLSKLPSKLWDRGVLHVSGDKEIELWDTEAPYTATK</sequence>
<reference evidence="2 3" key="1">
    <citation type="submission" date="2019-08" db="EMBL/GenBank/DDBJ databases">
        <title>Complete genome sequence of Terriglobus albidus strain ORNL.</title>
        <authorList>
            <person name="Podar M."/>
        </authorList>
    </citation>
    <scope>NUCLEOTIDE SEQUENCE [LARGE SCALE GENOMIC DNA]</scope>
    <source>
        <strain evidence="2 3">ORNL</strain>
    </source>
</reference>
<feature type="signal peptide" evidence="1">
    <location>
        <begin position="1"/>
        <end position="22"/>
    </location>
</feature>
<dbReference type="AlphaFoldDB" id="A0A5B9E8B5"/>
<dbReference type="KEGG" id="talb:FTW19_08445"/>
<gene>
    <name evidence="2" type="ORF">FTW19_08445</name>
</gene>
<dbReference type="EMBL" id="CP042806">
    <property type="protein sequence ID" value="QEE28019.1"/>
    <property type="molecule type" value="Genomic_DNA"/>
</dbReference>
<dbReference type="RefSeq" id="WP_147647209.1">
    <property type="nucleotide sequence ID" value="NZ_CP042806.1"/>
</dbReference>
<dbReference type="Proteomes" id="UP000321820">
    <property type="component" value="Chromosome"/>
</dbReference>
<keyword evidence="3" id="KW-1185">Reference proteome</keyword>
<evidence type="ECO:0000256" key="1">
    <source>
        <dbReference type="SAM" id="SignalP"/>
    </source>
</evidence>
<evidence type="ECO:0000313" key="2">
    <source>
        <dbReference type="EMBL" id="QEE28019.1"/>
    </source>
</evidence>
<organism evidence="2 3">
    <name type="scientific">Terriglobus albidus</name>
    <dbReference type="NCBI Taxonomy" id="1592106"/>
    <lineage>
        <taxon>Bacteria</taxon>
        <taxon>Pseudomonadati</taxon>
        <taxon>Acidobacteriota</taxon>
        <taxon>Terriglobia</taxon>
        <taxon>Terriglobales</taxon>
        <taxon>Acidobacteriaceae</taxon>
        <taxon>Terriglobus</taxon>
    </lineage>
</organism>
<dbReference type="OrthoDB" id="122042at2"/>
<name>A0A5B9E8B5_9BACT</name>
<evidence type="ECO:0008006" key="4">
    <source>
        <dbReference type="Google" id="ProtNLM"/>
    </source>
</evidence>
<feature type="chain" id="PRO_5022660468" description="Lipoprotein" evidence="1">
    <location>
        <begin position="23"/>
        <end position="175"/>
    </location>
</feature>
<protein>
    <recommendedName>
        <fullName evidence="4">Lipoprotein</fullName>
    </recommendedName>
</protein>
<evidence type="ECO:0000313" key="3">
    <source>
        <dbReference type="Proteomes" id="UP000321820"/>
    </source>
</evidence>
<accession>A0A5B9E8B5</accession>
<dbReference type="PROSITE" id="PS51257">
    <property type="entry name" value="PROKAR_LIPOPROTEIN"/>
    <property type="match status" value="1"/>
</dbReference>